<evidence type="ECO:0000313" key="3">
    <source>
        <dbReference type="EMBL" id="MDX5932521.1"/>
    </source>
</evidence>
<dbReference type="GO" id="GO:0004039">
    <property type="term" value="F:allophanate hydrolase activity"/>
    <property type="evidence" value="ECO:0007669"/>
    <property type="project" value="UniProtKB-EC"/>
</dbReference>
<dbReference type="NCBIfam" id="NF006043">
    <property type="entry name" value="PRK08186.1"/>
    <property type="match status" value="1"/>
</dbReference>
<gene>
    <name evidence="3" type="primary">atzF</name>
    <name evidence="3" type="ORF">SIL87_17320</name>
</gene>
<dbReference type="EC" id="3.5.1.54" evidence="3"/>
<dbReference type="InterPro" id="IPR053844">
    <property type="entry name" value="AH_C"/>
</dbReference>
<protein>
    <submittedName>
        <fullName evidence="3">Allophanate hydrolase</fullName>
        <ecNumber evidence="3">3.5.1.54</ecNumber>
    </submittedName>
</protein>
<dbReference type="Gene3D" id="3.90.1300.10">
    <property type="entry name" value="Amidase signature (AS) domain"/>
    <property type="match status" value="1"/>
</dbReference>
<dbReference type="AlphaFoldDB" id="A0AAW9DV72"/>
<feature type="domain" description="Amidase" evidence="1">
    <location>
        <begin position="45"/>
        <end position="430"/>
    </location>
</feature>
<dbReference type="InterPro" id="IPR014085">
    <property type="entry name" value="Allophanate_hydrolase"/>
</dbReference>
<dbReference type="Proteomes" id="UP001279553">
    <property type="component" value="Unassembled WGS sequence"/>
</dbReference>
<dbReference type="InterPro" id="IPR036928">
    <property type="entry name" value="AS_sf"/>
</dbReference>
<evidence type="ECO:0000259" key="2">
    <source>
        <dbReference type="Pfam" id="PF21986"/>
    </source>
</evidence>
<dbReference type="Pfam" id="PF21986">
    <property type="entry name" value="AH_C"/>
    <property type="match status" value="1"/>
</dbReference>
<proteinExistence type="predicted"/>
<reference evidence="3 4" key="1">
    <citation type="submission" date="2023-11" db="EMBL/GenBank/DDBJ databases">
        <title>MicrobeMod: A computational toolkit for identifying prokaryotic methylation and restriction-modification with nanopore sequencing.</title>
        <authorList>
            <person name="Crits-Christoph A."/>
            <person name="Kang S.C."/>
            <person name="Lee H."/>
            <person name="Ostrov N."/>
        </authorList>
    </citation>
    <scope>NUCLEOTIDE SEQUENCE [LARGE SCALE GENOMIC DNA]</scope>
    <source>
        <strain evidence="3 4">DSMZ 700</strain>
    </source>
</reference>
<accession>A0AAW9DV72</accession>
<organism evidence="3 4">
    <name type="scientific">Acidiphilium acidophilum</name>
    <name type="common">Thiobacillus acidophilus</name>
    <dbReference type="NCBI Taxonomy" id="76588"/>
    <lineage>
        <taxon>Bacteria</taxon>
        <taxon>Pseudomonadati</taxon>
        <taxon>Pseudomonadota</taxon>
        <taxon>Alphaproteobacteria</taxon>
        <taxon>Acetobacterales</taxon>
        <taxon>Acidocellaceae</taxon>
        <taxon>Acidiphilium</taxon>
    </lineage>
</organism>
<dbReference type="NCBIfam" id="TIGR02713">
    <property type="entry name" value="allophanate_hyd"/>
    <property type="match status" value="1"/>
</dbReference>
<dbReference type="PANTHER" id="PTHR11895">
    <property type="entry name" value="TRANSAMIDASE"/>
    <property type="match status" value="1"/>
</dbReference>
<dbReference type="InterPro" id="IPR000120">
    <property type="entry name" value="Amidase"/>
</dbReference>
<keyword evidence="3" id="KW-0378">Hydrolase</keyword>
<dbReference type="Gene3D" id="3.10.490.10">
    <property type="entry name" value="Gamma-glutamyl cyclotransferase-like"/>
    <property type="match status" value="1"/>
</dbReference>
<sequence>MIPDPLEIAVLRRMIREGQLTVPELAGMLHDRAVAYPDPAVFIALRDRADLLAEAASIDPGLPLAGMVFAVKDNIDVAGLPTTAACPAFSYVPVKDAAVVARLRAAGAIPLGKTNLDQFATGLNGTRSPHGAPRSVFDNAYVSGGSSSGSAVAAGAGLCVFALGTDTAGSGRVPAGFNNLIGLKPTRGRIPASGVVPACQSLDCVSIFANSAADAALLLAIAQGHQPDDPYSRVPADIALPPRPRIGVLAPAERVFADDAAYAALHEAALTRATALGWTLVEIDYAPFRAAAALLYEDAFVAERLAAIRPFFHGHADAMDPVVAAIIGGAERFDAADAFIAATRLMALRQQTDAILAGIDALLLPTSPTIYTVAELRAQPIARNAMLGRYTNFVNLLDLAAVALPAGFRPDGLPFGMTLIGPAFSDRALLHLADVLHDAIGAGAGATRAHPTTTLPRPVDDRISLIVAGAHLSGMALNHELTDRGAILEDVTTTAPAYRLYALSTTPPKPGLVRDETSTTAIAVERWSLTPAAFASFVASLPAPMTIGKVELADGALHPGFCCEPTAIAHATDITDHGGWRAYRASISAPPVQEAIT</sequence>
<dbReference type="PANTHER" id="PTHR11895:SF169">
    <property type="entry name" value="GLUTAMYL-TRNA(GLN) AMIDOTRANSFERASE"/>
    <property type="match status" value="1"/>
</dbReference>
<dbReference type="Gene3D" id="1.20.58.1700">
    <property type="match status" value="1"/>
</dbReference>
<dbReference type="EMBL" id="JAWXYB010000018">
    <property type="protein sequence ID" value="MDX5932521.1"/>
    <property type="molecule type" value="Genomic_DNA"/>
</dbReference>
<comment type="caution">
    <text evidence="3">The sequence shown here is derived from an EMBL/GenBank/DDBJ whole genome shotgun (WGS) entry which is preliminary data.</text>
</comment>
<evidence type="ECO:0000313" key="4">
    <source>
        <dbReference type="Proteomes" id="UP001279553"/>
    </source>
</evidence>
<dbReference type="SUPFAM" id="SSF75304">
    <property type="entry name" value="Amidase signature (AS) enzymes"/>
    <property type="match status" value="1"/>
</dbReference>
<dbReference type="Pfam" id="PF01425">
    <property type="entry name" value="Amidase"/>
    <property type="match status" value="1"/>
</dbReference>
<feature type="domain" description="Allophanate hydrolase C-terminal" evidence="2">
    <location>
        <begin position="464"/>
        <end position="584"/>
    </location>
</feature>
<keyword evidence="4" id="KW-1185">Reference proteome</keyword>
<name>A0AAW9DV72_ACIAO</name>
<dbReference type="InterPro" id="IPR023631">
    <property type="entry name" value="Amidase_dom"/>
</dbReference>
<evidence type="ECO:0000259" key="1">
    <source>
        <dbReference type="Pfam" id="PF01425"/>
    </source>
</evidence>
<dbReference type="RefSeq" id="WP_319615376.1">
    <property type="nucleotide sequence ID" value="NZ_JAWXYB010000018.1"/>
</dbReference>